<keyword evidence="2" id="KW-0521">NADP</keyword>
<dbReference type="PANTHER" id="PTHR43391:SF14">
    <property type="entry name" value="DEHYDROGENASE_REDUCTASE SDR FAMILY PROTEIN 7-LIKE"/>
    <property type="match status" value="1"/>
</dbReference>
<sequence>MAVEFTFKDKDMAAVKGKSVIITGCSYGIGLATAKLLLDLGASTDVGVWNDLVNLFKTTHEKYGRIDQVLANAGIGPSADYFSDTIDDDGDLIELSSRTHDITFKGNVNTGTLAIYYKKKQPEFSSKKKIIF</sequence>
<proteinExistence type="inferred from homology"/>
<protein>
    <submittedName>
        <fullName evidence="4">Levodione reductase</fullName>
    </submittedName>
</protein>
<dbReference type="PRINTS" id="PR00081">
    <property type="entry name" value="GDHRDH"/>
</dbReference>
<dbReference type="PANTHER" id="PTHR43391">
    <property type="entry name" value="RETINOL DEHYDROGENASE-RELATED"/>
    <property type="match status" value="1"/>
</dbReference>
<dbReference type="GO" id="GO:0005829">
    <property type="term" value="C:cytosol"/>
    <property type="evidence" value="ECO:0007669"/>
    <property type="project" value="TreeGrafter"/>
</dbReference>
<organism evidence="4 5">
    <name type="scientific">Fusarium beomiforme</name>
    <dbReference type="NCBI Taxonomy" id="44412"/>
    <lineage>
        <taxon>Eukaryota</taxon>
        <taxon>Fungi</taxon>
        <taxon>Dikarya</taxon>
        <taxon>Ascomycota</taxon>
        <taxon>Pezizomycotina</taxon>
        <taxon>Sordariomycetes</taxon>
        <taxon>Hypocreomycetidae</taxon>
        <taxon>Hypocreales</taxon>
        <taxon>Nectriaceae</taxon>
        <taxon>Fusarium</taxon>
        <taxon>Fusarium burgessii species complex</taxon>
    </lineage>
</organism>
<comment type="similarity">
    <text evidence="1">Belongs to the short-chain dehydrogenases/reductases (SDR) family.</text>
</comment>
<evidence type="ECO:0000256" key="2">
    <source>
        <dbReference type="ARBA" id="ARBA00022857"/>
    </source>
</evidence>
<dbReference type="Proteomes" id="UP000730481">
    <property type="component" value="Unassembled WGS sequence"/>
</dbReference>
<dbReference type="SUPFAM" id="SSF51735">
    <property type="entry name" value="NAD(P)-binding Rossmann-fold domains"/>
    <property type="match status" value="1"/>
</dbReference>
<dbReference type="GO" id="GO:0016491">
    <property type="term" value="F:oxidoreductase activity"/>
    <property type="evidence" value="ECO:0007669"/>
    <property type="project" value="UniProtKB-KW"/>
</dbReference>
<dbReference type="OrthoDB" id="5371740at2759"/>
<reference evidence="4" key="2">
    <citation type="submission" date="2020-02" db="EMBL/GenBank/DDBJ databases">
        <title>Identification and distribution of gene clusters putatively required for synthesis of sphingolipid metabolism inhibitors in phylogenetically diverse species of the filamentous fungus Fusarium.</title>
        <authorList>
            <person name="Kim H.-S."/>
            <person name="Busman M."/>
            <person name="Brown D.W."/>
            <person name="Divon H."/>
            <person name="Uhlig S."/>
            <person name="Proctor R.H."/>
        </authorList>
    </citation>
    <scope>NUCLEOTIDE SEQUENCE</scope>
    <source>
        <strain evidence="4">NRRL 25174</strain>
    </source>
</reference>
<gene>
    <name evidence="4" type="ORF">FBEOM_9730</name>
</gene>
<name>A0A9P5AEE0_9HYPO</name>
<dbReference type="InterPro" id="IPR036291">
    <property type="entry name" value="NAD(P)-bd_dom_sf"/>
</dbReference>
<accession>A0A9P5AEE0</accession>
<evidence type="ECO:0000256" key="3">
    <source>
        <dbReference type="ARBA" id="ARBA00023002"/>
    </source>
</evidence>
<comment type="caution">
    <text evidence="4">The sequence shown here is derived from an EMBL/GenBank/DDBJ whole genome shotgun (WGS) entry which is preliminary data.</text>
</comment>
<reference evidence="4" key="1">
    <citation type="journal article" date="2017" name="Mycologia">
        <title>Fusarium algeriense, sp. nov., a novel toxigenic crown rot pathogen of durum wheat from Algeria is nested in the Fusarium burgessii species complex.</title>
        <authorList>
            <person name="Laraba I."/>
            <person name="Keddad A."/>
            <person name="Boureghda H."/>
            <person name="Abdallah N."/>
            <person name="Vaughan M.M."/>
            <person name="Proctor R.H."/>
            <person name="Busman M."/>
            <person name="O'Donnell K."/>
        </authorList>
    </citation>
    <scope>NUCLEOTIDE SEQUENCE</scope>
    <source>
        <strain evidence="4">NRRL 25174</strain>
    </source>
</reference>
<dbReference type="Gene3D" id="3.40.50.720">
    <property type="entry name" value="NAD(P)-binding Rossmann-like Domain"/>
    <property type="match status" value="2"/>
</dbReference>
<dbReference type="InterPro" id="IPR002347">
    <property type="entry name" value="SDR_fam"/>
</dbReference>
<evidence type="ECO:0000313" key="4">
    <source>
        <dbReference type="EMBL" id="KAF4336397.1"/>
    </source>
</evidence>
<evidence type="ECO:0000256" key="1">
    <source>
        <dbReference type="ARBA" id="ARBA00006484"/>
    </source>
</evidence>
<dbReference type="EMBL" id="PVQB02000498">
    <property type="protein sequence ID" value="KAF4336397.1"/>
    <property type="molecule type" value="Genomic_DNA"/>
</dbReference>
<keyword evidence="5" id="KW-1185">Reference proteome</keyword>
<dbReference type="AlphaFoldDB" id="A0A9P5AEE0"/>
<evidence type="ECO:0000313" key="5">
    <source>
        <dbReference type="Proteomes" id="UP000730481"/>
    </source>
</evidence>
<keyword evidence="3" id="KW-0560">Oxidoreductase</keyword>